<evidence type="ECO:0000313" key="11">
    <source>
        <dbReference type="EMBL" id="OGZ18399.1"/>
    </source>
</evidence>
<dbReference type="GO" id="GO:0009360">
    <property type="term" value="C:DNA polymerase III complex"/>
    <property type="evidence" value="ECO:0007669"/>
    <property type="project" value="InterPro"/>
</dbReference>
<feature type="domain" description="DNA polymerase III delta N-terminal" evidence="9">
    <location>
        <begin position="4"/>
        <end position="118"/>
    </location>
</feature>
<gene>
    <name evidence="11" type="ORF">A2Z68_02590</name>
</gene>
<evidence type="ECO:0000256" key="6">
    <source>
        <dbReference type="ARBA" id="ARBA00022932"/>
    </source>
</evidence>
<evidence type="ECO:0000256" key="7">
    <source>
        <dbReference type="ARBA" id="ARBA00034754"/>
    </source>
</evidence>
<keyword evidence="6" id="KW-0239">DNA-directed DNA polymerase</keyword>
<dbReference type="InterPro" id="IPR048466">
    <property type="entry name" value="DNA_pol3_delta-like_C"/>
</dbReference>
<proteinExistence type="inferred from homology"/>
<dbReference type="GO" id="GO:0006261">
    <property type="term" value="P:DNA-templated DNA replication"/>
    <property type="evidence" value="ECO:0007669"/>
    <property type="project" value="TreeGrafter"/>
</dbReference>
<evidence type="ECO:0000256" key="8">
    <source>
        <dbReference type="ARBA" id="ARBA00049244"/>
    </source>
</evidence>
<dbReference type="InterPro" id="IPR005790">
    <property type="entry name" value="DNA_polIII_delta"/>
</dbReference>
<dbReference type="PANTHER" id="PTHR34388:SF1">
    <property type="entry name" value="DNA POLYMERASE III SUBUNIT DELTA"/>
    <property type="match status" value="1"/>
</dbReference>
<dbReference type="NCBIfam" id="TIGR01128">
    <property type="entry name" value="holA"/>
    <property type="match status" value="1"/>
</dbReference>
<dbReference type="Proteomes" id="UP000176662">
    <property type="component" value="Unassembled WGS sequence"/>
</dbReference>
<comment type="caution">
    <text evidence="11">The sequence shown here is derived from an EMBL/GenBank/DDBJ whole genome shotgun (WGS) entry which is preliminary data.</text>
</comment>
<dbReference type="InterPro" id="IPR010372">
    <property type="entry name" value="DNA_pol3_delta_N"/>
</dbReference>
<dbReference type="Gene3D" id="3.40.50.300">
    <property type="entry name" value="P-loop containing nucleotide triphosphate hydrolases"/>
    <property type="match status" value="1"/>
</dbReference>
<name>A0A1G2DXV5_9BACT</name>
<evidence type="ECO:0000256" key="1">
    <source>
        <dbReference type="ARBA" id="ARBA00012417"/>
    </source>
</evidence>
<keyword evidence="3" id="KW-0808">Transferase</keyword>
<evidence type="ECO:0000313" key="12">
    <source>
        <dbReference type="Proteomes" id="UP000176662"/>
    </source>
</evidence>
<dbReference type="InterPro" id="IPR008921">
    <property type="entry name" value="DNA_pol3_clamp-load_cplx_C"/>
</dbReference>
<evidence type="ECO:0000259" key="10">
    <source>
        <dbReference type="Pfam" id="PF21694"/>
    </source>
</evidence>
<evidence type="ECO:0000256" key="2">
    <source>
        <dbReference type="ARBA" id="ARBA00017703"/>
    </source>
</evidence>
<dbReference type="SUPFAM" id="SSF48019">
    <property type="entry name" value="post-AAA+ oligomerization domain-like"/>
    <property type="match status" value="1"/>
</dbReference>
<reference evidence="11 12" key="1">
    <citation type="journal article" date="2016" name="Nat. Commun.">
        <title>Thousands of microbial genomes shed light on interconnected biogeochemical processes in an aquifer system.</title>
        <authorList>
            <person name="Anantharaman K."/>
            <person name="Brown C.T."/>
            <person name="Hug L.A."/>
            <person name="Sharon I."/>
            <person name="Castelle C.J."/>
            <person name="Probst A.J."/>
            <person name="Thomas B.C."/>
            <person name="Singh A."/>
            <person name="Wilkins M.J."/>
            <person name="Karaoz U."/>
            <person name="Brodie E.L."/>
            <person name="Williams K.H."/>
            <person name="Hubbard S.S."/>
            <person name="Banfield J.F."/>
        </authorList>
    </citation>
    <scope>NUCLEOTIDE SEQUENCE [LARGE SCALE GENOMIC DNA]</scope>
</reference>
<evidence type="ECO:0000256" key="5">
    <source>
        <dbReference type="ARBA" id="ARBA00022705"/>
    </source>
</evidence>
<feature type="domain" description="DNA polymerase III delta subunit-like C-terminal" evidence="10">
    <location>
        <begin position="191"/>
        <end position="309"/>
    </location>
</feature>
<dbReference type="AlphaFoldDB" id="A0A1G2DXV5"/>
<evidence type="ECO:0000256" key="3">
    <source>
        <dbReference type="ARBA" id="ARBA00022679"/>
    </source>
</evidence>
<comment type="catalytic activity">
    <reaction evidence="8">
        <text>DNA(n) + a 2'-deoxyribonucleoside 5'-triphosphate = DNA(n+1) + diphosphate</text>
        <dbReference type="Rhea" id="RHEA:22508"/>
        <dbReference type="Rhea" id="RHEA-COMP:17339"/>
        <dbReference type="Rhea" id="RHEA-COMP:17340"/>
        <dbReference type="ChEBI" id="CHEBI:33019"/>
        <dbReference type="ChEBI" id="CHEBI:61560"/>
        <dbReference type="ChEBI" id="CHEBI:173112"/>
        <dbReference type="EC" id="2.7.7.7"/>
    </reaction>
</comment>
<dbReference type="SUPFAM" id="SSF52540">
    <property type="entry name" value="P-loop containing nucleoside triphosphate hydrolases"/>
    <property type="match status" value="1"/>
</dbReference>
<evidence type="ECO:0000259" key="9">
    <source>
        <dbReference type="Pfam" id="PF06144"/>
    </source>
</evidence>
<evidence type="ECO:0000256" key="4">
    <source>
        <dbReference type="ARBA" id="ARBA00022695"/>
    </source>
</evidence>
<dbReference type="EMBL" id="MHLX01000040">
    <property type="protein sequence ID" value="OGZ18399.1"/>
    <property type="molecule type" value="Genomic_DNA"/>
</dbReference>
<dbReference type="Gene3D" id="1.10.8.60">
    <property type="match status" value="1"/>
</dbReference>
<accession>A0A1G2DXV5</accession>
<keyword evidence="5" id="KW-0235">DNA replication</keyword>
<dbReference type="InterPro" id="IPR027417">
    <property type="entry name" value="P-loop_NTPase"/>
</dbReference>
<organism evidence="11 12">
    <name type="scientific">Candidatus Nealsonbacteria bacterium RBG_13_38_11</name>
    <dbReference type="NCBI Taxonomy" id="1801662"/>
    <lineage>
        <taxon>Bacteria</taxon>
        <taxon>Candidatus Nealsoniibacteriota</taxon>
    </lineage>
</organism>
<dbReference type="PANTHER" id="PTHR34388">
    <property type="entry name" value="DNA POLYMERASE III SUBUNIT DELTA"/>
    <property type="match status" value="1"/>
</dbReference>
<dbReference type="Pfam" id="PF06144">
    <property type="entry name" value="DNA_pol3_delta"/>
    <property type="match status" value="1"/>
</dbReference>
<keyword evidence="4" id="KW-0548">Nucleotidyltransferase</keyword>
<comment type="similarity">
    <text evidence="7">Belongs to the DNA polymerase HolA subunit family.</text>
</comment>
<dbReference type="GO" id="GO:0003887">
    <property type="term" value="F:DNA-directed DNA polymerase activity"/>
    <property type="evidence" value="ECO:0007669"/>
    <property type="project" value="UniProtKB-KW"/>
</dbReference>
<dbReference type="GO" id="GO:0003677">
    <property type="term" value="F:DNA binding"/>
    <property type="evidence" value="ECO:0007669"/>
    <property type="project" value="InterPro"/>
</dbReference>
<dbReference type="Pfam" id="PF21694">
    <property type="entry name" value="DNA_pol3_delta_C"/>
    <property type="match status" value="1"/>
</dbReference>
<sequence>MIILLYGQDTYSSRQKLQEIIESYKKIHKSGLNLIYFDGERLKFEEFKDAFQQASMFDEKKLLVLSNAFSNKELKEQLLANLSIFFNAKDIILFYEEDKILERDKLLKLLKKQAKVQEFPPLEGIKLRNWIKQEFSKLKTEISLEVVDKIIDFVGNDLWQISNEVKKLASFKNGKSIKVEDVELLVKPKVESDIFKTIDMIAAKNRKQALLLIHKHLEKGDNPVYLLSMINFQFRNLLIVKELIEKQRPYYAIAKMTKLHPFVVRKSYEQAVRFSFAELKKIYQQLFEADLAIKTGKMDSEAALDLFLSGI</sequence>
<dbReference type="Gene3D" id="1.20.272.10">
    <property type="match status" value="1"/>
</dbReference>
<dbReference type="EC" id="2.7.7.7" evidence="1"/>
<protein>
    <recommendedName>
        <fullName evidence="2">DNA polymerase III subunit delta</fullName>
        <ecNumber evidence="1">2.7.7.7</ecNumber>
    </recommendedName>
</protein>